<proteinExistence type="inferred from homology"/>
<evidence type="ECO:0000259" key="3">
    <source>
        <dbReference type="Pfam" id="PF00685"/>
    </source>
</evidence>
<accession>A0ABT2ZMJ6</accession>
<evidence type="ECO:0000313" key="4">
    <source>
        <dbReference type="EMBL" id="MCV2872337.1"/>
    </source>
</evidence>
<sequence>MEFPTRSARYEGPLTTTAIWEDFSVRPDDVIVVTPPKCGTTWTQMIVTGLIAGRPLSPKEMGEVSPWLDCALDDPNDAKALLDAQGFRRCIKSHTPFDGITYDPSATYIAVYRHPIDVHFSMRHHAAHMQSDVMRVRYPDDIQTAFGMFLRDELYNGSNDALDLHSIAYHYRSFKRWEHLKNVHLFHYADMVADPAGSVRRIARILGMDDSAPLIDTIVEGTQFANLKKQAAAADREAESPEFYLGAKVFNDAKSNKWEGKLHAADLEAFDTRIRALLPEAQAQWLLWGSKGQP</sequence>
<organism evidence="4 5">
    <name type="scientific">Albidovulum litorale</name>
    <dbReference type="NCBI Taxonomy" id="2984134"/>
    <lineage>
        <taxon>Bacteria</taxon>
        <taxon>Pseudomonadati</taxon>
        <taxon>Pseudomonadota</taxon>
        <taxon>Alphaproteobacteria</taxon>
        <taxon>Rhodobacterales</taxon>
        <taxon>Paracoccaceae</taxon>
        <taxon>Albidovulum</taxon>
    </lineage>
</organism>
<keyword evidence="5" id="KW-1185">Reference proteome</keyword>
<dbReference type="PANTHER" id="PTHR11783">
    <property type="entry name" value="SULFOTRANSFERASE SULT"/>
    <property type="match status" value="1"/>
</dbReference>
<keyword evidence="2" id="KW-0808">Transferase</keyword>
<name>A0ABT2ZMJ6_9RHOB</name>
<dbReference type="InterPro" id="IPR027417">
    <property type="entry name" value="P-loop_NTPase"/>
</dbReference>
<reference evidence="4 5" key="1">
    <citation type="submission" date="2022-10" db="EMBL/GenBank/DDBJ databases">
        <title>Defluviimonas sp. nov., isolated from ocean surface sediments.</title>
        <authorList>
            <person name="He W."/>
            <person name="Wang L."/>
            <person name="Zhang D.-F."/>
        </authorList>
    </citation>
    <scope>NUCLEOTIDE SEQUENCE [LARGE SCALE GENOMIC DNA]</scope>
    <source>
        <strain evidence="4 5">WL0050</strain>
    </source>
</reference>
<dbReference type="Pfam" id="PF00685">
    <property type="entry name" value="Sulfotransfer_1"/>
    <property type="match status" value="1"/>
</dbReference>
<dbReference type="EMBL" id="JAOWKZ010000002">
    <property type="protein sequence ID" value="MCV2872337.1"/>
    <property type="molecule type" value="Genomic_DNA"/>
</dbReference>
<evidence type="ECO:0000256" key="1">
    <source>
        <dbReference type="ARBA" id="ARBA00005771"/>
    </source>
</evidence>
<gene>
    <name evidence="4" type="ORF">OEZ71_08520</name>
</gene>
<comment type="similarity">
    <text evidence="1">Belongs to the sulfotransferase 1 family.</text>
</comment>
<dbReference type="Proteomes" id="UP001652564">
    <property type="component" value="Unassembled WGS sequence"/>
</dbReference>
<dbReference type="RefSeq" id="WP_263739520.1">
    <property type="nucleotide sequence ID" value="NZ_JAOWKZ010000002.1"/>
</dbReference>
<comment type="caution">
    <text evidence="4">The sequence shown here is derived from an EMBL/GenBank/DDBJ whole genome shotgun (WGS) entry which is preliminary data.</text>
</comment>
<evidence type="ECO:0000256" key="2">
    <source>
        <dbReference type="ARBA" id="ARBA00022679"/>
    </source>
</evidence>
<dbReference type="InterPro" id="IPR000863">
    <property type="entry name" value="Sulfotransferase_dom"/>
</dbReference>
<protein>
    <submittedName>
        <fullName evidence="4">Sulfotransferase domain-containing protein</fullName>
    </submittedName>
</protein>
<dbReference type="Gene3D" id="3.40.50.300">
    <property type="entry name" value="P-loop containing nucleotide triphosphate hydrolases"/>
    <property type="match status" value="1"/>
</dbReference>
<dbReference type="SUPFAM" id="SSF52540">
    <property type="entry name" value="P-loop containing nucleoside triphosphate hydrolases"/>
    <property type="match status" value="1"/>
</dbReference>
<evidence type="ECO:0000313" key="5">
    <source>
        <dbReference type="Proteomes" id="UP001652564"/>
    </source>
</evidence>
<feature type="domain" description="Sulfotransferase" evidence="3">
    <location>
        <begin position="27"/>
        <end position="277"/>
    </location>
</feature>